<dbReference type="NCBIfam" id="TIGR02138">
    <property type="entry name" value="phosphate_pstC"/>
    <property type="match status" value="1"/>
</dbReference>
<sequence>MDRNPPRGPIREGPGTPVTTETPRTITARLSRGDRVYRAVTTSAAATVLVTIVLITVFLVLTAIPAIQRAGWSFFTTTAWNPDEPSGRFGIAAMMYGTAVTGLIAMVFTVPISIATAVFINEYAPRALKGGLTTAVEVMAAIPSIIFAGWGLHVLIPFLDPMEKWAVDHLGGVFFVFEAREIGSSFFNVGLVISLMAIPITTSIMRAVLAQAPRHECEGALALGATRWGMVRTVVLPFGRGGMIGASMLGLGRALGETMAATLIFSFAFEIKPRLFENGGVTIASGIAIYFKESRELGLSALMAAGAALFLVTFMINLLAARVVDRAERAAR</sequence>
<keyword evidence="7 9" id="KW-1133">Transmembrane helix</keyword>
<evidence type="ECO:0000256" key="1">
    <source>
        <dbReference type="ARBA" id="ARBA00004651"/>
    </source>
</evidence>
<feature type="region of interest" description="Disordered" evidence="11">
    <location>
        <begin position="1"/>
        <end position="21"/>
    </location>
</feature>
<feature type="transmembrane region" description="Helical" evidence="9">
    <location>
        <begin position="39"/>
        <end position="67"/>
    </location>
</feature>
<keyword evidence="4 10" id="KW-1003">Cell membrane</keyword>
<keyword evidence="3 9" id="KW-0813">Transport</keyword>
<comment type="function">
    <text evidence="10">Part of the binding-protein-dependent transport system for phosphate; probably responsible for the translocation of the substrate across the membrane.</text>
</comment>
<evidence type="ECO:0000256" key="2">
    <source>
        <dbReference type="ARBA" id="ARBA00007069"/>
    </source>
</evidence>
<evidence type="ECO:0000313" key="14">
    <source>
        <dbReference type="Proteomes" id="UP000248544"/>
    </source>
</evidence>
<dbReference type="AlphaFoldDB" id="A0A2W2GCE7"/>
<keyword evidence="14" id="KW-1185">Reference proteome</keyword>
<dbReference type="EMBL" id="POUA01000103">
    <property type="protein sequence ID" value="PZG45693.1"/>
    <property type="molecule type" value="Genomic_DNA"/>
</dbReference>
<dbReference type="PANTHER" id="PTHR30425">
    <property type="entry name" value="PHOSPHATE TRANSPORT SYSTEM PERMEASE PROTEIN PST"/>
    <property type="match status" value="1"/>
</dbReference>
<dbReference type="InterPro" id="IPR000515">
    <property type="entry name" value="MetI-like"/>
</dbReference>
<evidence type="ECO:0000313" key="13">
    <source>
        <dbReference type="EMBL" id="PZG45693.1"/>
    </source>
</evidence>
<gene>
    <name evidence="13" type="primary">pstC</name>
    <name evidence="13" type="ORF">C1I98_15190</name>
</gene>
<keyword evidence="5 10" id="KW-0592">Phosphate transport</keyword>
<dbReference type="InterPro" id="IPR011864">
    <property type="entry name" value="Phosphate_PstC"/>
</dbReference>
<protein>
    <recommendedName>
        <fullName evidence="10">Phosphate transport system permease protein</fullName>
    </recommendedName>
</protein>
<evidence type="ECO:0000256" key="10">
    <source>
        <dbReference type="RuleBase" id="RU363054"/>
    </source>
</evidence>
<comment type="subcellular location">
    <subcellularLocation>
        <location evidence="1 9">Cell membrane</location>
        <topology evidence="1 9">Multi-pass membrane protein</topology>
    </subcellularLocation>
</comment>
<feature type="transmembrane region" description="Helical" evidence="9">
    <location>
        <begin position="297"/>
        <end position="320"/>
    </location>
</feature>
<feature type="transmembrane region" description="Helical" evidence="9">
    <location>
        <begin position="186"/>
        <end position="208"/>
    </location>
</feature>
<evidence type="ECO:0000256" key="9">
    <source>
        <dbReference type="RuleBase" id="RU363032"/>
    </source>
</evidence>
<name>A0A2W2GCE7_9ACTN</name>
<reference evidence="13 14" key="1">
    <citation type="submission" date="2018-01" db="EMBL/GenBank/DDBJ databases">
        <title>Draft genome sequence of Sphaerisporangium sp. 7K107.</title>
        <authorList>
            <person name="Sahin N."/>
            <person name="Saygin H."/>
            <person name="Ay H."/>
        </authorList>
    </citation>
    <scope>NUCLEOTIDE SEQUENCE [LARGE SCALE GENOMIC DNA]</scope>
    <source>
        <strain evidence="13 14">7K107</strain>
    </source>
</reference>
<evidence type="ECO:0000259" key="12">
    <source>
        <dbReference type="PROSITE" id="PS50928"/>
    </source>
</evidence>
<evidence type="ECO:0000256" key="7">
    <source>
        <dbReference type="ARBA" id="ARBA00022989"/>
    </source>
</evidence>
<feature type="domain" description="ABC transmembrane type-1" evidence="12">
    <location>
        <begin position="95"/>
        <end position="320"/>
    </location>
</feature>
<organism evidence="13 14">
    <name type="scientific">Spongiactinospora gelatinilytica</name>
    <dbReference type="NCBI Taxonomy" id="2666298"/>
    <lineage>
        <taxon>Bacteria</taxon>
        <taxon>Bacillati</taxon>
        <taxon>Actinomycetota</taxon>
        <taxon>Actinomycetes</taxon>
        <taxon>Streptosporangiales</taxon>
        <taxon>Streptosporangiaceae</taxon>
        <taxon>Spongiactinospora</taxon>
    </lineage>
</organism>
<dbReference type="Pfam" id="PF00528">
    <property type="entry name" value="BPD_transp_1"/>
    <property type="match status" value="1"/>
</dbReference>
<dbReference type="Proteomes" id="UP000248544">
    <property type="component" value="Unassembled WGS sequence"/>
</dbReference>
<dbReference type="InterPro" id="IPR051124">
    <property type="entry name" value="Phosphate_Transport_Permease"/>
</dbReference>
<comment type="caution">
    <text evidence="13">The sequence shown here is derived from an EMBL/GenBank/DDBJ whole genome shotgun (WGS) entry which is preliminary data.</text>
</comment>
<evidence type="ECO:0000256" key="5">
    <source>
        <dbReference type="ARBA" id="ARBA00022592"/>
    </source>
</evidence>
<feature type="compositionally biased region" description="Low complexity" evidence="11">
    <location>
        <begin position="11"/>
        <end position="21"/>
    </location>
</feature>
<comment type="similarity">
    <text evidence="2 10">Belongs to the binding-protein-dependent transport system permease family. CysTW subfamily.</text>
</comment>
<evidence type="ECO:0000256" key="8">
    <source>
        <dbReference type="ARBA" id="ARBA00023136"/>
    </source>
</evidence>
<feature type="transmembrane region" description="Helical" evidence="9">
    <location>
        <begin position="132"/>
        <end position="156"/>
    </location>
</feature>
<feature type="transmembrane region" description="Helical" evidence="9">
    <location>
        <begin position="244"/>
        <end position="268"/>
    </location>
</feature>
<dbReference type="GO" id="GO:0005886">
    <property type="term" value="C:plasma membrane"/>
    <property type="evidence" value="ECO:0007669"/>
    <property type="project" value="UniProtKB-SubCell"/>
</dbReference>
<proteinExistence type="inferred from homology"/>
<evidence type="ECO:0000256" key="11">
    <source>
        <dbReference type="SAM" id="MobiDB-lite"/>
    </source>
</evidence>
<dbReference type="GO" id="GO:0005315">
    <property type="term" value="F:phosphate transmembrane transporter activity"/>
    <property type="evidence" value="ECO:0007669"/>
    <property type="project" value="InterPro"/>
</dbReference>
<dbReference type="GO" id="GO:0006817">
    <property type="term" value="P:phosphate ion transport"/>
    <property type="evidence" value="ECO:0007669"/>
    <property type="project" value="UniProtKB-KW"/>
</dbReference>
<dbReference type="CDD" id="cd06261">
    <property type="entry name" value="TM_PBP2"/>
    <property type="match status" value="1"/>
</dbReference>
<feature type="transmembrane region" description="Helical" evidence="9">
    <location>
        <begin position="87"/>
        <end position="120"/>
    </location>
</feature>
<dbReference type="InterPro" id="IPR035906">
    <property type="entry name" value="MetI-like_sf"/>
</dbReference>
<keyword evidence="8 9" id="KW-0472">Membrane</keyword>
<accession>A0A2W2GCE7</accession>
<dbReference type="SUPFAM" id="SSF161098">
    <property type="entry name" value="MetI-like"/>
    <property type="match status" value="1"/>
</dbReference>
<dbReference type="Gene3D" id="1.10.3720.10">
    <property type="entry name" value="MetI-like"/>
    <property type="match status" value="1"/>
</dbReference>
<dbReference type="PROSITE" id="PS50928">
    <property type="entry name" value="ABC_TM1"/>
    <property type="match status" value="1"/>
</dbReference>
<keyword evidence="6 9" id="KW-0812">Transmembrane</keyword>
<evidence type="ECO:0000256" key="6">
    <source>
        <dbReference type="ARBA" id="ARBA00022692"/>
    </source>
</evidence>
<evidence type="ECO:0000256" key="4">
    <source>
        <dbReference type="ARBA" id="ARBA00022475"/>
    </source>
</evidence>
<dbReference type="PANTHER" id="PTHR30425:SF1">
    <property type="entry name" value="PHOSPHATE TRANSPORT SYSTEM PERMEASE PROTEIN PSTC"/>
    <property type="match status" value="1"/>
</dbReference>
<evidence type="ECO:0000256" key="3">
    <source>
        <dbReference type="ARBA" id="ARBA00022448"/>
    </source>
</evidence>